<evidence type="ECO:0000313" key="1">
    <source>
        <dbReference type="EMBL" id="CAK9313802.1"/>
    </source>
</evidence>
<organism evidence="1 2">
    <name type="scientific">Citrullus colocynthis</name>
    <name type="common">colocynth</name>
    <dbReference type="NCBI Taxonomy" id="252529"/>
    <lineage>
        <taxon>Eukaryota</taxon>
        <taxon>Viridiplantae</taxon>
        <taxon>Streptophyta</taxon>
        <taxon>Embryophyta</taxon>
        <taxon>Tracheophyta</taxon>
        <taxon>Spermatophyta</taxon>
        <taxon>Magnoliopsida</taxon>
        <taxon>eudicotyledons</taxon>
        <taxon>Gunneridae</taxon>
        <taxon>Pentapetalae</taxon>
        <taxon>rosids</taxon>
        <taxon>fabids</taxon>
        <taxon>Cucurbitales</taxon>
        <taxon>Cucurbitaceae</taxon>
        <taxon>Benincaseae</taxon>
        <taxon>Citrullus</taxon>
    </lineage>
</organism>
<dbReference type="EMBL" id="OZ021745">
    <property type="protein sequence ID" value="CAK9313802.1"/>
    <property type="molecule type" value="Genomic_DNA"/>
</dbReference>
<accession>A0ABP0Y056</accession>
<name>A0ABP0Y056_9ROSI</name>
<evidence type="ECO:0000313" key="2">
    <source>
        <dbReference type="Proteomes" id="UP001642487"/>
    </source>
</evidence>
<reference evidence="1 2" key="1">
    <citation type="submission" date="2024-03" db="EMBL/GenBank/DDBJ databases">
        <authorList>
            <person name="Gkanogiannis A."/>
            <person name="Becerra Lopez-Lavalle L."/>
        </authorList>
    </citation>
    <scope>NUCLEOTIDE SEQUENCE [LARGE SCALE GENOMIC DNA]</scope>
</reference>
<protein>
    <submittedName>
        <fullName evidence="1">Uncharacterized protein</fullName>
    </submittedName>
</protein>
<keyword evidence="2" id="KW-1185">Reference proteome</keyword>
<gene>
    <name evidence="1" type="ORF">CITCOLO1_LOCUS5538</name>
</gene>
<proteinExistence type="predicted"/>
<dbReference type="Proteomes" id="UP001642487">
    <property type="component" value="Chromosome 11"/>
</dbReference>
<sequence>MKSSTVVGLYCTVSVAIDARSLNGNHHSLHWKDVMGDCFSLLRSLFAQSRVPPRSRRLDALPHCHSSHCCPRCYYGLLETPTNTILRCFCEIWGLEHEFCREKVLAPFCFGFHFSYGIIKQWIYSVMLYA</sequence>